<evidence type="ECO:0000313" key="1">
    <source>
        <dbReference type="EMBL" id="KLK91432.1"/>
    </source>
</evidence>
<protein>
    <submittedName>
        <fullName evidence="1">Uncharacterized protein</fullName>
    </submittedName>
</protein>
<dbReference type="Proteomes" id="UP000035489">
    <property type="component" value="Unassembled WGS sequence"/>
</dbReference>
<dbReference type="PATRIC" id="fig|1225564.3.peg.5371"/>
<dbReference type="EMBL" id="LCYG01000055">
    <property type="protein sequence ID" value="KLK91432.1"/>
    <property type="molecule type" value="Genomic_DNA"/>
</dbReference>
<dbReference type="OrthoDB" id="6057690at2"/>
<dbReference type="STRING" id="1225564.AA309_20270"/>
<evidence type="ECO:0000313" key="2">
    <source>
        <dbReference type="Proteomes" id="UP000035489"/>
    </source>
</evidence>
<sequence>MADSKISQLALVSALASGDFVPVKRADGSNGRFDLSGLAPSSAGRIKASAVVTLSGTTPSVAAGLNVASVVRTAAGRFRVTFATPLDSINYGFSGSARLGDFNDNWTTIIGIDRHAGYGLATTHVDINVTSGNGGSTAAGVAYDPLYFSFEIWDAAQQTGGGGVSGGHSTTEQATGQTWIDGKAIYRKVVDVGALPNTTTKTVAHGVTGVSKWLSHRGHAQAADGTALNLPLGDSAAGASIGLWLDATNINIRTGADRSGYSGFIILEYTKT</sequence>
<accession>A0A0H1RFQ2</accession>
<dbReference type="AlphaFoldDB" id="A0A0H1RFQ2"/>
<keyword evidence="2" id="KW-1185">Reference proteome</keyword>
<organism evidence="1 2">
    <name type="scientific">Microvirga vignae</name>
    <dbReference type="NCBI Taxonomy" id="1225564"/>
    <lineage>
        <taxon>Bacteria</taxon>
        <taxon>Pseudomonadati</taxon>
        <taxon>Pseudomonadota</taxon>
        <taxon>Alphaproteobacteria</taxon>
        <taxon>Hyphomicrobiales</taxon>
        <taxon>Methylobacteriaceae</taxon>
        <taxon>Microvirga</taxon>
    </lineage>
</organism>
<name>A0A0H1RFQ2_9HYPH</name>
<dbReference type="RefSeq" id="WP_047190831.1">
    <property type="nucleotide sequence ID" value="NZ_LCYG01000055.1"/>
</dbReference>
<gene>
    <name evidence="1" type="ORF">AA309_20270</name>
</gene>
<comment type="caution">
    <text evidence="1">The sequence shown here is derived from an EMBL/GenBank/DDBJ whole genome shotgun (WGS) entry which is preliminary data.</text>
</comment>
<proteinExistence type="predicted"/>
<reference evidence="1 2" key="1">
    <citation type="submission" date="2015-05" db="EMBL/GenBank/DDBJ databases">
        <title>Draft genome sequence of Microvirga vignae strain BR3299, a novel nitrogen fixing bacteria isolated from Brazil semi-aired region.</title>
        <authorList>
            <person name="Zilli J.E."/>
            <person name="Passos S.R."/>
            <person name="Leite J."/>
            <person name="Baldani J.I."/>
            <person name="Xavier G.R."/>
            <person name="Rumjaneck N.G."/>
            <person name="Simoes-Araujo J.L."/>
        </authorList>
    </citation>
    <scope>NUCLEOTIDE SEQUENCE [LARGE SCALE GENOMIC DNA]</scope>
    <source>
        <strain evidence="1 2">BR3299</strain>
    </source>
</reference>